<gene>
    <name evidence="2" type="ORF">Mal52_18350</name>
</gene>
<dbReference type="Proteomes" id="UP000319383">
    <property type="component" value="Chromosome"/>
</dbReference>
<dbReference type="PROSITE" id="PS01131">
    <property type="entry name" value="RRNA_A_DIMETH"/>
    <property type="match status" value="1"/>
</dbReference>
<dbReference type="KEGG" id="sdyn:Mal52_18350"/>
<dbReference type="Gene3D" id="3.40.50.150">
    <property type="entry name" value="Vaccinia Virus protein VP39"/>
    <property type="match status" value="1"/>
</dbReference>
<dbReference type="InterPro" id="IPR029063">
    <property type="entry name" value="SAM-dependent_MTases_sf"/>
</dbReference>
<sequence>MNPATQSRLKIASSDPPERYSRRLLRYVVTEHELLPGSRVLEIGCGTGQLTRHLDRLSLEVTAYEQDALSLKSAIQTLPDVEFHHWKDDAQRLGEDGKFDLVIVHGSELLTGDLFEDATLRWTAHMAGYLRAGGSLMFLVRHDPVQLQNPVGHLPSCYTRLFSRFPGSTTKIMVPDALSDQRTWNWVLGRRPRAGKIAVSLHLPKQAISRFEWHQWIANETARPQVPCCLWARRQAAVDVQIRRAA</sequence>
<dbReference type="GO" id="GO:0000179">
    <property type="term" value="F:rRNA (adenine-N6,N6-)-dimethyltransferase activity"/>
    <property type="evidence" value="ECO:0007669"/>
    <property type="project" value="InterPro"/>
</dbReference>
<evidence type="ECO:0000313" key="2">
    <source>
        <dbReference type="EMBL" id="QDU43363.1"/>
    </source>
</evidence>
<dbReference type="AlphaFoldDB" id="A0A517ZLQ0"/>
<feature type="domain" description="Methyltransferase" evidence="1">
    <location>
        <begin position="40"/>
        <end position="134"/>
    </location>
</feature>
<name>A0A517ZLQ0_9PLAN</name>
<organism evidence="2 3">
    <name type="scientific">Symmachiella dynata</name>
    <dbReference type="NCBI Taxonomy" id="2527995"/>
    <lineage>
        <taxon>Bacteria</taxon>
        <taxon>Pseudomonadati</taxon>
        <taxon>Planctomycetota</taxon>
        <taxon>Planctomycetia</taxon>
        <taxon>Planctomycetales</taxon>
        <taxon>Planctomycetaceae</taxon>
        <taxon>Symmachiella</taxon>
    </lineage>
</organism>
<keyword evidence="2" id="KW-0808">Transferase</keyword>
<evidence type="ECO:0000259" key="1">
    <source>
        <dbReference type="Pfam" id="PF13649"/>
    </source>
</evidence>
<dbReference type="PANTHER" id="PTHR43464:SF83">
    <property type="entry name" value="MALONYL-[ACYL-CARRIER PROTEIN] O-METHYLTRANSFERASE"/>
    <property type="match status" value="1"/>
</dbReference>
<dbReference type="PANTHER" id="PTHR43464">
    <property type="entry name" value="METHYLTRANSFERASE"/>
    <property type="match status" value="1"/>
</dbReference>
<accession>A0A517ZLQ0</accession>
<reference evidence="2 3" key="1">
    <citation type="submission" date="2019-02" db="EMBL/GenBank/DDBJ databases">
        <title>Deep-cultivation of Planctomycetes and their phenomic and genomic characterization uncovers novel biology.</title>
        <authorList>
            <person name="Wiegand S."/>
            <person name="Jogler M."/>
            <person name="Boedeker C."/>
            <person name="Pinto D."/>
            <person name="Vollmers J."/>
            <person name="Rivas-Marin E."/>
            <person name="Kohn T."/>
            <person name="Peeters S.H."/>
            <person name="Heuer A."/>
            <person name="Rast P."/>
            <person name="Oberbeckmann S."/>
            <person name="Bunk B."/>
            <person name="Jeske O."/>
            <person name="Meyerdierks A."/>
            <person name="Storesund J.E."/>
            <person name="Kallscheuer N."/>
            <person name="Luecker S."/>
            <person name="Lage O.M."/>
            <person name="Pohl T."/>
            <person name="Merkel B.J."/>
            <person name="Hornburger P."/>
            <person name="Mueller R.-W."/>
            <person name="Bruemmer F."/>
            <person name="Labrenz M."/>
            <person name="Spormann A.M."/>
            <person name="Op den Camp H."/>
            <person name="Overmann J."/>
            <person name="Amann R."/>
            <person name="Jetten M.S.M."/>
            <person name="Mascher T."/>
            <person name="Medema M.H."/>
            <person name="Devos D.P."/>
            <person name="Kaster A.-K."/>
            <person name="Ovreas L."/>
            <person name="Rohde M."/>
            <person name="Galperin M.Y."/>
            <person name="Jogler C."/>
        </authorList>
    </citation>
    <scope>NUCLEOTIDE SEQUENCE [LARGE SCALE GENOMIC DNA]</scope>
    <source>
        <strain evidence="2 3">Mal52</strain>
    </source>
</reference>
<keyword evidence="2" id="KW-0489">Methyltransferase</keyword>
<keyword evidence="3" id="KW-1185">Reference proteome</keyword>
<dbReference type="RefSeq" id="WP_197534759.1">
    <property type="nucleotide sequence ID" value="NZ_CP036276.1"/>
</dbReference>
<protein>
    <submittedName>
        <fullName evidence="2">16S ribosomal RNA methyltransferase KsgA/Dim1 family protein</fullName>
    </submittedName>
</protein>
<proteinExistence type="predicted"/>
<dbReference type="InterPro" id="IPR020596">
    <property type="entry name" value="rRNA_Ade_Mease_Trfase_CS"/>
</dbReference>
<evidence type="ECO:0000313" key="3">
    <source>
        <dbReference type="Proteomes" id="UP000319383"/>
    </source>
</evidence>
<dbReference type="InterPro" id="IPR041698">
    <property type="entry name" value="Methyltransf_25"/>
</dbReference>
<dbReference type="CDD" id="cd02440">
    <property type="entry name" value="AdoMet_MTases"/>
    <property type="match status" value="1"/>
</dbReference>
<dbReference type="SUPFAM" id="SSF53335">
    <property type="entry name" value="S-adenosyl-L-methionine-dependent methyltransferases"/>
    <property type="match status" value="1"/>
</dbReference>
<dbReference type="Pfam" id="PF13649">
    <property type="entry name" value="Methyltransf_25"/>
    <property type="match status" value="1"/>
</dbReference>
<dbReference type="EMBL" id="CP036276">
    <property type="protein sequence ID" value="QDU43363.1"/>
    <property type="molecule type" value="Genomic_DNA"/>
</dbReference>